<evidence type="ECO:0000259" key="2">
    <source>
        <dbReference type="Pfam" id="PF02481"/>
    </source>
</evidence>
<accession>A0A414PV72</accession>
<evidence type="ECO:0000256" key="1">
    <source>
        <dbReference type="ARBA" id="ARBA00006525"/>
    </source>
</evidence>
<sequence length="353" mass="40272">MEWYRLAVKKLKDSSFRRVLEKFEKYEDIFKLDKIYLKKYCNLDEEDLEKIYSSKDVNILDELKKLEKNKISLLFIKDKEYPEELKNITKPPIFLYYRGDISLLSGKRIGVVGTRRATSYGKIACEKLVRELVENGVTTVSGLANGIDGICHKKTLEFQGKTIAVVGSGLDIIYPYENRKIWEEIGEKGLLLSEYPMGTEPFAYNFPMRNRIIVGISQGIVVIESKAKGGSLITAELALEEGREVFAVPGEIFSPASEGCNTLIKNSGAKLVTDVDDILVEFGWNREKKLEKEKLDLTDYEKKIYNTLVKEKNLDEIIEETSMKASEVLSILMDLEVKKIIVSIAGGKYRRKY</sequence>
<dbReference type="PANTHER" id="PTHR43022">
    <property type="entry name" value="PROTEIN SMF"/>
    <property type="match status" value="1"/>
</dbReference>
<dbReference type="NCBIfam" id="TIGR00732">
    <property type="entry name" value="dprA"/>
    <property type="match status" value="1"/>
</dbReference>
<dbReference type="InterPro" id="IPR003488">
    <property type="entry name" value="DprA"/>
</dbReference>
<dbReference type="InterPro" id="IPR036388">
    <property type="entry name" value="WH-like_DNA-bd_sf"/>
</dbReference>
<dbReference type="EMBL" id="QRHL01000008">
    <property type="protein sequence ID" value="RHF72475.1"/>
    <property type="molecule type" value="Genomic_DNA"/>
</dbReference>
<organism evidence="3 4">
    <name type="scientific">Fusobacterium mortiferum</name>
    <dbReference type="NCBI Taxonomy" id="850"/>
    <lineage>
        <taxon>Bacteria</taxon>
        <taxon>Fusobacteriati</taxon>
        <taxon>Fusobacteriota</taxon>
        <taxon>Fusobacteriia</taxon>
        <taxon>Fusobacteriales</taxon>
        <taxon>Fusobacteriaceae</taxon>
        <taxon>Fusobacterium</taxon>
    </lineage>
</organism>
<dbReference type="Pfam" id="PF02481">
    <property type="entry name" value="DNA_processg_A"/>
    <property type="match status" value="1"/>
</dbReference>
<dbReference type="Gene3D" id="3.40.50.450">
    <property type="match status" value="1"/>
</dbReference>
<dbReference type="SUPFAM" id="SSF102405">
    <property type="entry name" value="MCP/YpsA-like"/>
    <property type="match status" value="1"/>
</dbReference>
<dbReference type="RefSeq" id="WP_118234323.1">
    <property type="nucleotide sequence ID" value="NZ_QRHL01000008.1"/>
</dbReference>
<evidence type="ECO:0000313" key="4">
    <source>
        <dbReference type="Proteomes" id="UP000284676"/>
    </source>
</evidence>
<reference evidence="3 4" key="1">
    <citation type="submission" date="2018-08" db="EMBL/GenBank/DDBJ databases">
        <title>A genome reference for cultivated species of the human gut microbiota.</title>
        <authorList>
            <person name="Zou Y."/>
            <person name="Xue W."/>
            <person name="Luo G."/>
        </authorList>
    </citation>
    <scope>NUCLEOTIDE SEQUENCE [LARGE SCALE GENOMIC DNA]</scope>
    <source>
        <strain evidence="3 4">AM25-1</strain>
    </source>
</reference>
<dbReference type="GO" id="GO:0009294">
    <property type="term" value="P:DNA-mediated transformation"/>
    <property type="evidence" value="ECO:0007669"/>
    <property type="project" value="InterPro"/>
</dbReference>
<comment type="similarity">
    <text evidence="1">Belongs to the DprA/Smf family.</text>
</comment>
<dbReference type="AlphaFoldDB" id="A0A414PV72"/>
<gene>
    <name evidence="3" type="primary">dprA</name>
    <name evidence="3" type="ORF">DW663_06345</name>
</gene>
<dbReference type="PANTHER" id="PTHR43022:SF1">
    <property type="entry name" value="PROTEIN SMF"/>
    <property type="match status" value="1"/>
</dbReference>
<dbReference type="Gene3D" id="1.10.10.10">
    <property type="entry name" value="Winged helix-like DNA-binding domain superfamily/Winged helix DNA-binding domain"/>
    <property type="match status" value="1"/>
</dbReference>
<feature type="domain" description="Smf/DprA SLOG" evidence="2">
    <location>
        <begin position="73"/>
        <end position="282"/>
    </location>
</feature>
<dbReference type="Proteomes" id="UP000284676">
    <property type="component" value="Unassembled WGS sequence"/>
</dbReference>
<comment type="caution">
    <text evidence="3">The sequence shown here is derived from an EMBL/GenBank/DDBJ whole genome shotgun (WGS) entry which is preliminary data.</text>
</comment>
<evidence type="ECO:0000313" key="3">
    <source>
        <dbReference type="EMBL" id="RHF72475.1"/>
    </source>
</evidence>
<proteinExistence type="inferred from homology"/>
<name>A0A414PV72_FUSMR</name>
<dbReference type="InterPro" id="IPR057666">
    <property type="entry name" value="DrpA_SLOG"/>
</dbReference>
<protein>
    <submittedName>
        <fullName evidence="3">DNA-protecting protein DprA</fullName>
    </submittedName>
</protein>